<feature type="non-terminal residue" evidence="1">
    <location>
        <position position="1"/>
    </location>
</feature>
<evidence type="ECO:0000313" key="1">
    <source>
        <dbReference type="EMBL" id="GAJ17422.1"/>
    </source>
</evidence>
<comment type="caution">
    <text evidence="1">The sequence shown here is derived from an EMBL/GenBank/DDBJ whole genome shotgun (WGS) entry which is preliminary data.</text>
</comment>
<proteinExistence type="predicted"/>
<accession>X1VGP9</accession>
<dbReference type="AlphaFoldDB" id="X1VGP9"/>
<protein>
    <submittedName>
        <fullName evidence="1">Uncharacterized protein</fullName>
    </submittedName>
</protein>
<dbReference type="EMBL" id="BARW01036372">
    <property type="protein sequence ID" value="GAJ17422.1"/>
    <property type="molecule type" value="Genomic_DNA"/>
</dbReference>
<name>X1VGP9_9ZZZZ</name>
<sequence>IHNLLNNHLKAYCDVVEYGGLSEDALGEIKDKAKGVIQETKGELDEIKSEVDDW</sequence>
<reference evidence="1" key="1">
    <citation type="journal article" date="2014" name="Front. Microbiol.">
        <title>High frequency of phylogenetically diverse reductive dehalogenase-homologous genes in deep subseafloor sedimentary metagenomes.</title>
        <authorList>
            <person name="Kawai M."/>
            <person name="Futagami T."/>
            <person name="Toyoda A."/>
            <person name="Takaki Y."/>
            <person name="Nishi S."/>
            <person name="Hori S."/>
            <person name="Arai W."/>
            <person name="Tsubouchi T."/>
            <person name="Morono Y."/>
            <person name="Uchiyama I."/>
            <person name="Ito T."/>
            <person name="Fujiyama A."/>
            <person name="Inagaki F."/>
            <person name="Takami H."/>
        </authorList>
    </citation>
    <scope>NUCLEOTIDE SEQUENCE</scope>
    <source>
        <strain evidence="1">Expedition CK06-06</strain>
    </source>
</reference>
<organism evidence="1">
    <name type="scientific">marine sediment metagenome</name>
    <dbReference type="NCBI Taxonomy" id="412755"/>
    <lineage>
        <taxon>unclassified sequences</taxon>
        <taxon>metagenomes</taxon>
        <taxon>ecological metagenomes</taxon>
    </lineage>
</organism>
<gene>
    <name evidence="1" type="ORF">S12H4_56468</name>
</gene>